<dbReference type="Proteomes" id="UP000253141">
    <property type="component" value="Unassembled WGS sequence"/>
</dbReference>
<dbReference type="InterPro" id="IPR024072">
    <property type="entry name" value="DHFR-like_dom_sf"/>
</dbReference>
<dbReference type="GO" id="GO:0046452">
    <property type="term" value="P:dihydrofolate metabolic process"/>
    <property type="evidence" value="ECO:0007669"/>
    <property type="project" value="TreeGrafter"/>
</dbReference>
<proteinExistence type="inferred from homology"/>
<dbReference type="PRINTS" id="PR00070">
    <property type="entry name" value="DHFR"/>
</dbReference>
<sequence>MLISLIVAAAQNGVIGRDNQLIWHLPDDLKQFKRLTTGHPIIMGRKTFDSIGKPLPNRTSIVITRNREWQFEGVIIVNSVNEAIEAARQTGTDEAFVIGGAEVYKMTLPVANKIYLTEVKAEFEGDAYLNIPNKEEWREVSRVSHATDEKHAIAFDFVELVRQG</sequence>
<dbReference type="PANTHER" id="PTHR48069:SF3">
    <property type="entry name" value="DIHYDROFOLATE REDUCTASE"/>
    <property type="match status" value="1"/>
</dbReference>
<evidence type="ECO:0000256" key="1">
    <source>
        <dbReference type="ARBA" id="ARBA00004903"/>
    </source>
</evidence>
<evidence type="ECO:0000313" key="11">
    <source>
        <dbReference type="Proteomes" id="UP000253141"/>
    </source>
</evidence>
<dbReference type="SUPFAM" id="SSF53597">
    <property type="entry name" value="Dihydrofolate reductase-like"/>
    <property type="match status" value="1"/>
</dbReference>
<evidence type="ECO:0000256" key="4">
    <source>
        <dbReference type="ARBA" id="ARBA00022563"/>
    </source>
</evidence>
<gene>
    <name evidence="10" type="ORF">DVG78_04575</name>
</gene>
<dbReference type="FunFam" id="3.40.430.10:FF:000001">
    <property type="entry name" value="Dihydrofolate reductase"/>
    <property type="match status" value="1"/>
</dbReference>
<dbReference type="GO" id="GO:0046655">
    <property type="term" value="P:folic acid metabolic process"/>
    <property type="evidence" value="ECO:0007669"/>
    <property type="project" value="TreeGrafter"/>
</dbReference>
<organism evidence="10 11">
    <name type="scientific">Runella aurantiaca</name>
    <dbReference type="NCBI Taxonomy" id="2282308"/>
    <lineage>
        <taxon>Bacteria</taxon>
        <taxon>Pseudomonadati</taxon>
        <taxon>Bacteroidota</taxon>
        <taxon>Cytophagia</taxon>
        <taxon>Cytophagales</taxon>
        <taxon>Spirosomataceae</taxon>
        <taxon>Runella</taxon>
    </lineage>
</organism>
<comment type="caution">
    <text evidence="10">The sequence shown here is derived from an EMBL/GenBank/DDBJ whole genome shotgun (WGS) entry which is preliminary data.</text>
</comment>
<dbReference type="Pfam" id="PF00186">
    <property type="entry name" value="DHFR_1"/>
    <property type="match status" value="1"/>
</dbReference>
<comment type="similarity">
    <text evidence="2 8">Belongs to the dihydrofolate reductase family.</text>
</comment>
<evidence type="ECO:0000256" key="2">
    <source>
        <dbReference type="ARBA" id="ARBA00009539"/>
    </source>
</evidence>
<dbReference type="EMBL" id="QPIW01000002">
    <property type="protein sequence ID" value="RDB07290.1"/>
    <property type="molecule type" value="Genomic_DNA"/>
</dbReference>
<dbReference type="UniPathway" id="UPA00077">
    <property type="reaction ID" value="UER00158"/>
</dbReference>
<evidence type="ECO:0000313" key="10">
    <source>
        <dbReference type="EMBL" id="RDB07290.1"/>
    </source>
</evidence>
<dbReference type="EC" id="1.5.1.3" evidence="3 8"/>
<evidence type="ECO:0000259" key="9">
    <source>
        <dbReference type="PROSITE" id="PS51330"/>
    </source>
</evidence>
<name>A0A369IEL8_9BACT</name>
<feature type="domain" description="DHFR" evidence="9">
    <location>
        <begin position="2"/>
        <end position="162"/>
    </location>
</feature>
<dbReference type="GO" id="GO:0006730">
    <property type="term" value="P:one-carbon metabolic process"/>
    <property type="evidence" value="ECO:0007669"/>
    <property type="project" value="UniProtKB-KW"/>
</dbReference>
<dbReference type="PANTHER" id="PTHR48069">
    <property type="entry name" value="DIHYDROFOLATE REDUCTASE"/>
    <property type="match status" value="1"/>
</dbReference>
<dbReference type="AlphaFoldDB" id="A0A369IEL8"/>
<dbReference type="GO" id="GO:0070401">
    <property type="term" value="F:NADP+ binding"/>
    <property type="evidence" value="ECO:0007669"/>
    <property type="project" value="UniProtKB-ARBA"/>
</dbReference>
<keyword evidence="5 8" id="KW-0521">NADP</keyword>
<reference evidence="10 11" key="1">
    <citation type="submission" date="2018-07" db="EMBL/GenBank/DDBJ databases">
        <title>Genome analysis of Runella aurantiaca.</title>
        <authorList>
            <person name="Yang X."/>
        </authorList>
    </citation>
    <scope>NUCLEOTIDE SEQUENCE [LARGE SCALE GENOMIC DNA]</scope>
    <source>
        <strain evidence="10 11">YX9</strain>
    </source>
</reference>
<dbReference type="InterPro" id="IPR012259">
    <property type="entry name" value="DHFR"/>
</dbReference>
<evidence type="ECO:0000256" key="5">
    <source>
        <dbReference type="ARBA" id="ARBA00022857"/>
    </source>
</evidence>
<evidence type="ECO:0000256" key="6">
    <source>
        <dbReference type="ARBA" id="ARBA00023002"/>
    </source>
</evidence>
<evidence type="ECO:0000256" key="8">
    <source>
        <dbReference type="PIRNR" id="PIRNR000194"/>
    </source>
</evidence>
<dbReference type="PROSITE" id="PS51330">
    <property type="entry name" value="DHFR_2"/>
    <property type="match status" value="1"/>
</dbReference>
<dbReference type="Gene3D" id="3.40.430.10">
    <property type="entry name" value="Dihydrofolate Reductase, subunit A"/>
    <property type="match status" value="1"/>
</dbReference>
<dbReference type="RefSeq" id="WP_114459869.1">
    <property type="nucleotide sequence ID" value="NZ_QPIW01000002.1"/>
</dbReference>
<comment type="function">
    <text evidence="7 8">Key enzyme in folate metabolism. Catalyzes an essential reaction for de novo glycine and purine synthesis, and for DNA precursor synthesis.</text>
</comment>
<dbReference type="GO" id="GO:0004146">
    <property type="term" value="F:dihydrofolate reductase activity"/>
    <property type="evidence" value="ECO:0007669"/>
    <property type="project" value="UniProtKB-EC"/>
</dbReference>
<dbReference type="GO" id="GO:0046654">
    <property type="term" value="P:tetrahydrofolate biosynthetic process"/>
    <property type="evidence" value="ECO:0007669"/>
    <property type="project" value="UniProtKB-UniPathway"/>
</dbReference>
<protein>
    <recommendedName>
        <fullName evidence="3 8">Dihydrofolate reductase</fullName>
        <ecNumber evidence="3 8">1.5.1.3</ecNumber>
    </recommendedName>
</protein>
<evidence type="ECO:0000256" key="3">
    <source>
        <dbReference type="ARBA" id="ARBA00012856"/>
    </source>
</evidence>
<dbReference type="PIRSF" id="PIRSF000194">
    <property type="entry name" value="DHFR"/>
    <property type="match status" value="1"/>
</dbReference>
<keyword evidence="11" id="KW-1185">Reference proteome</keyword>
<dbReference type="GO" id="GO:0005829">
    <property type="term" value="C:cytosol"/>
    <property type="evidence" value="ECO:0007669"/>
    <property type="project" value="TreeGrafter"/>
</dbReference>
<comment type="catalytic activity">
    <reaction evidence="8">
        <text>(6S)-5,6,7,8-tetrahydrofolate + NADP(+) = 7,8-dihydrofolate + NADPH + H(+)</text>
        <dbReference type="Rhea" id="RHEA:15009"/>
        <dbReference type="ChEBI" id="CHEBI:15378"/>
        <dbReference type="ChEBI" id="CHEBI:57451"/>
        <dbReference type="ChEBI" id="CHEBI:57453"/>
        <dbReference type="ChEBI" id="CHEBI:57783"/>
        <dbReference type="ChEBI" id="CHEBI:58349"/>
        <dbReference type="EC" id="1.5.1.3"/>
    </reaction>
</comment>
<dbReference type="OrthoDB" id="9804315at2"/>
<evidence type="ECO:0000256" key="7">
    <source>
        <dbReference type="ARBA" id="ARBA00025067"/>
    </source>
</evidence>
<dbReference type="InterPro" id="IPR001796">
    <property type="entry name" value="DHFR_dom"/>
</dbReference>
<keyword evidence="4 8" id="KW-0554">One-carbon metabolism</keyword>
<comment type="pathway">
    <text evidence="1 8">Cofactor biosynthesis; tetrahydrofolate biosynthesis; 5,6,7,8-tetrahydrofolate from 7,8-dihydrofolate: step 1/1.</text>
</comment>
<accession>A0A369IEL8</accession>
<dbReference type="CDD" id="cd00209">
    <property type="entry name" value="DHFR"/>
    <property type="match status" value="1"/>
</dbReference>
<keyword evidence="6 8" id="KW-0560">Oxidoreductase</keyword>